<keyword evidence="8" id="KW-1185">Reference proteome</keyword>
<proteinExistence type="predicted"/>
<dbReference type="KEGG" id="tzo:THMIRHAT_09400"/>
<dbReference type="Proteomes" id="UP000501466">
    <property type="component" value="Chromosome"/>
</dbReference>
<dbReference type="SMART" id="SM00341">
    <property type="entry name" value="HRDC"/>
    <property type="match status" value="1"/>
</dbReference>
<dbReference type="InterPro" id="IPR006292">
    <property type="entry name" value="RNase_D"/>
</dbReference>
<dbReference type="RefSeq" id="WP_173291019.1">
    <property type="nucleotide sequence ID" value="NZ_AP021888.1"/>
</dbReference>
<keyword evidence="5" id="KW-0269">Exonuclease</keyword>
<dbReference type="SUPFAM" id="SSF53098">
    <property type="entry name" value="Ribonuclease H-like"/>
    <property type="match status" value="1"/>
</dbReference>
<keyword evidence="2" id="KW-0819">tRNA processing</keyword>
<dbReference type="PANTHER" id="PTHR47649">
    <property type="entry name" value="RIBONUCLEASE D"/>
    <property type="match status" value="1"/>
</dbReference>
<keyword evidence="1" id="KW-0963">Cytoplasm</keyword>
<keyword evidence="4" id="KW-0378">Hydrolase</keyword>
<dbReference type="InterPro" id="IPR051086">
    <property type="entry name" value="RNase_D-like"/>
</dbReference>
<dbReference type="AlphaFoldDB" id="A0A6F8PMC2"/>
<dbReference type="GO" id="GO:0003676">
    <property type="term" value="F:nucleic acid binding"/>
    <property type="evidence" value="ECO:0007669"/>
    <property type="project" value="InterPro"/>
</dbReference>
<evidence type="ECO:0000259" key="6">
    <source>
        <dbReference type="PROSITE" id="PS50967"/>
    </source>
</evidence>
<dbReference type="NCBIfam" id="TIGR01388">
    <property type="entry name" value="rnd"/>
    <property type="match status" value="1"/>
</dbReference>
<dbReference type="GO" id="GO:0008408">
    <property type="term" value="F:3'-5' exonuclease activity"/>
    <property type="evidence" value="ECO:0007669"/>
    <property type="project" value="InterPro"/>
</dbReference>
<dbReference type="InterPro" id="IPR002562">
    <property type="entry name" value="3'-5'_exonuclease_dom"/>
</dbReference>
<protein>
    <submittedName>
        <fullName evidence="7">Ribonuclease D</fullName>
    </submittedName>
</protein>
<dbReference type="PROSITE" id="PS50967">
    <property type="entry name" value="HRDC"/>
    <property type="match status" value="1"/>
</dbReference>
<evidence type="ECO:0000256" key="1">
    <source>
        <dbReference type="ARBA" id="ARBA00022490"/>
    </source>
</evidence>
<dbReference type="SUPFAM" id="SSF47819">
    <property type="entry name" value="HRDC-like"/>
    <property type="match status" value="2"/>
</dbReference>
<evidence type="ECO:0000313" key="7">
    <source>
        <dbReference type="EMBL" id="BBP43194.1"/>
    </source>
</evidence>
<gene>
    <name evidence="7" type="primary">rnd</name>
    <name evidence="7" type="ORF">THMIRHAT_09400</name>
</gene>
<accession>A0A6F8PMC2</accession>
<evidence type="ECO:0000256" key="4">
    <source>
        <dbReference type="ARBA" id="ARBA00022801"/>
    </source>
</evidence>
<evidence type="ECO:0000256" key="3">
    <source>
        <dbReference type="ARBA" id="ARBA00022722"/>
    </source>
</evidence>
<dbReference type="GO" id="GO:0000166">
    <property type="term" value="F:nucleotide binding"/>
    <property type="evidence" value="ECO:0007669"/>
    <property type="project" value="InterPro"/>
</dbReference>
<dbReference type="InterPro" id="IPR010997">
    <property type="entry name" value="HRDC-like_sf"/>
</dbReference>
<dbReference type="InterPro" id="IPR036397">
    <property type="entry name" value="RNaseH_sf"/>
</dbReference>
<dbReference type="Gene3D" id="1.10.150.80">
    <property type="entry name" value="HRDC domain"/>
    <property type="match status" value="1"/>
</dbReference>
<dbReference type="SMART" id="SM00474">
    <property type="entry name" value="35EXOc"/>
    <property type="match status" value="1"/>
</dbReference>
<dbReference type="InterPro" id="IPR044876">
    <property type="entry name" value="HRDC_dom_sf"/>
</dbReference>
<evidence type="ECO:0000313" key="8">
    <source>
        <dbReference type="Proteomes" id="UP000501466"/>
    </source>
</evidence>
<dbReference type="GO" id="GO:0008033">
    <property type="term" value="P:tRNA processing"/>
    <property type="evidence" value="ECO:0007669"/>
    <property type="project" value="UniProtKB-KW"/>
</dbReference>
<dbReference type="Gene3D" id="3.30.420.10">
    <property type="entry name" value="Ribonuclease H-like superfamily/Ribonuclease H"/>
    <property type="match status" value="1"/>
</dbReference>
<dbReference type="PANTHER" id="PTHR47649:SF1">
    <property type="entry name" value="RIBONUCLEASE D"/>
    <property type="match status" value="1"/>
</dbReference>
<dbReference type="InterPro" id="IPR002121">
    <property type="entry name" value="HRDC_dom"/>
</dbReference>
<dbReference type="Pfam" id="PF00570">
    <property type="entry name" value="HRDC"/>
    <property type="match status" value="1"/>
</dbReference>
<organism evidence="7 8">
    <name type="scientific">Thiosulfativibrio zosterae</name>
    <dbReference type="NCBI Taxonomy" id="2675053"/>
    <lineage>
        <taxon>Bacteria</taxon>
        <taxon>Pseudomonadati</taxon>
        <taxon>Pseudomonadota</taxon>
        <taxon>Gammaproteobacteria</taxon>
        <taxon>Thiotrichales</taxon>
        <taxon>Piscirickettsiaceae</taxon>
        <taxon>Thiosulfativibrio</taxon>
    </lineage>
</organism>
<dbReference type="EMBL" id="AP021888">
    <property type="protein sequence ID" value="BBP43194.1"/>
    <property type="molecule type" value="Genomic_DNA"/>
</dbReference>
<feature type="domain" description="HRDC" evidence="6">
    <location>
        <begin position="212"/>
        <end position="292"/>
    </location>
</feature>
<sequence>MTNIITNTDALAPFCAHLQTCKWMAIDTEFMRVDTYYPELCLIQVQSSAGQLALIDPLAFNQMQDLKVFWDCLSNPNLIKVFHSARQDIEVLYQVSQQMPVAIFDTQIAGVFLNYGNLAGLAKMVEAELGILLEKDQTRTHWERRPLSDKQIAYAADDVKYLAPLYEKIVQQLSQEQLAVLQADFQDLLNPIHYDNPPVEAGHKLKGTKGLNAKQLAICFRLAEWREHFAITRNKPKRWVLSDECIVDIAKRPPITVEALYKVPNIKSSSIKSYGAEWIAIIDDVFQHPETWPAKVSHPAPPSSEEAKLIDLAQALLTQIAHDINCPPNNLANKADLLAMVRSSSAVLKGWRHFVFEQPFKKLLLGEVSLKIQNQQLTLE</sequence>
<dbReference type="CDD" id="cd06142">
    <property type="entry name" value="RNaseD_exo"/>
    <property type="match status" value="1"/>
</dbReference>
<evidence type="ECO:0000256" key="5">
    <source>
        <dbReference type="ARBA" id="ARBA00022839"/>
    </source>
</evidence>
<reference evidence="8" key="1">
    <citation type="submission" date="2019-11" db="EMBL/GenBank/DDBJ databases">
        <title>Isolation and characterization of two novel species in the genus Thiomicrorhabdus.</title>
        <authorList>
            <person name="Mochizuki J."/>
            <person name="Kojima H."/>
            <person name="Fukui M."/>
        </authorList>
    </citation>
    <scope>NUCLEOTIDE SEQUENCE [LARGE SCALE GENOMIC DNA]</scope>
    <source>
        <strain evidence="8">AkT22</strain>
    </source>
</reference>
<dbReference type="InterPro" id="IPR012337">
    <property type="entry name" value="RNaseH-like_sf"/>
</dbReference>
<dbReference type="GO" id="GO:0033890">
    <property type="term" value="F:ribonuclease D activity"/>
    <property type="evidence" value="ECO:0007669"/>
    <property type="project" value="InterPro"/>
</dbReference>
<keyword evidence="3" id="KW-0540">Nuclease</keyword>
<dbReference type="Pfam" id="PF01612">
    <property type="entry name" value="DNA_pol_A_exo1"/>
    <property type="match status" value="1"/>
</dbReference>
<evidence type="ECO:0000256" key="2">
    <source>
        <dbReference type="ARBA" id="ARBA00022694"/>
    </source>
</evidence>
<name>A0A6F8PMC2_9GAMM</name>